<accession>A7S0K7</accession>
<dbReference type="PANTHER" id="PTHR32325">
    <property type="entry name" value="BETA-ELIMINATING LYASE-LIKE PROTEIN-RELATED"/>
    <property type="match status" value="1"/>
</dbReference>
<dbReference type="PANTHER" id="PTHR32325:SF4">
    <property type="entry name" value="TRYPTOPHANASE"/>
    <property type="match status" value="1"/>
</dbReference>
<dbReference type="GO" id="GO:0016829">
    <property type="term" value="F:lyase activity"/>
    <property type="evidence" value="ECO:0000318"/>
    <property type="project" value="GO_Central"/>
</dbReference>
<keyword evidence="3" id="KW-0663">Pyridoxal phosphate</keyword>
<evidence type="ECO:0000256" key="1">
    <source>
        <dbReference type="ARBA" id="ARBA00001933"/>
    </source>
</evidence>
<dbReference type="InterPro" id="IPR001597">
    <property type="entry name" value="ArAA_b-elim_lyase/Thr_aldolase"/>
</dbReference>
<protein>
    <recommendedName>
        <fullName evidence="4">Aromatic amino acid beta-eliminating lyase/threonine aldolase domain-containing protein</fullName>
    </recommendedName>
</protein>
<evidence type="ECO:0000256" key="2">
    <source>
        <dbReference type="ARBA" id="ARBA00009721"/>
    </source>
</evidence>
<dbReference type="EMBL" id="DS469561">
    <property type="protein sequence ID" value="EDO42690.1"/>
    <property type="molecule type" value="Genomic_DNA"/>
</dbReference>
<evidence type="ECO:0000313" key="6">
    <source>
        <dbReference type="Proteomes" id="UP000001593"/>
    </source>
</evidence>
<name>A7S0K7_NEMVE</name>
<dbReference type="AlphaFoldDB" id="A7S0K7"/>
<dbReference type="PhylomeDB" id="A7S0K7"/>
<organism evidence="5 6">
    <name type="scientific">Nematostella vectensis</name>
    <name type="common">Starlet sea anemone</name>
    <dbReference type="NCBI Taxonomy" id="45351"/>
    <lineage>
        <taxon>Eukaryota</taxon>
        <taxon>Metazoa</taxon>
        <taxon>Cnidaria</taxon>
        <taxon>Anthozoa</taxon>
        <taxon>Hexacorallia</taxon>
        <taxon>Actiniaria</taxon>
        <taxon>Edwardsiidae</taxon>
        <taxon>Nematostella</taxon>
    </lineage>
</organism>
<dbReference type="Gene3D" id="3.40.640.10">
    <property type="entry name" value="Type I PLP-dependent aspartate aminotransferase-like (Major domain)"/>
    <property type="match status" value="1"/>
</dbReference>
<dbReference type="HOGENOM" id="CLU_047223_0_0_1"/>
<dbReference type="Pfam" id="PF01212">
    <property type="entry name" value="Beta_elim_lyase"/>
    <property type="match status" value="1"/>
</dbReference>
<dbReference type="InterPro" id="IPR015422">
    <property type="entry name" value="PyrdxlP-dep_Trfase_small"/>
</dbReference>
<dbReference type="NCBIfam" id="NF009709">
    <property type="entry name" value="PRK13238.1"/>
    <property type="match status" value="1"/>
</dbReference>
<sequence length="546" mass="60450">MGITAGHSNVLPHNVSEASKVEYAEHDLVNGMFAKMENYQSDLKTNFEPFRIKSVETIKLTSREERLQYLAEASYNPFKVKSDHITIDLLTDSGTGAMSSHQWSALMLGDEAYAGSRSFHKFEEVVKKIYGYRHVIPTHQGRAAERILFKCMLGQGDIVPNNAHFDTTRANVEAVGAVAINLPVPEALDPQHVSLFKGNMDVQKLSKLLTSEKRKKVKMVIITITNNALGGSPVSMSNIRAVSKLCRAHGVPMYFDACRFAENAWFIKTNETGYENKTPLEIAQEMFSHADGCTMSAKKNGLANIGGFITLNNDEIADKCCMELVISEGFVTYGGLAGRDLEAIAVGLDEILEASYLRYQINQVQYLADMLQQRGVPILTPPGGHAVYIDAGAMLPHIPTEQFPAWALNCSLYIEGGIRGGELGGVMHGDQANDHDNDTPDGEGEGVECRPELVRLAIPRRTYTESHLRYVADVFGHIYKHRHVMTGYRITWAAKVLRHFTARLEPIASEKVRGKNHMTEAAQLKHNIVIQNGAVIEGMENGFTLD</sequence>
<proteinExistence type="inferred from homology"/>
<dbReference type="Proteomes" id="UP000001593">
    <property type="component" value="Unassembled WGS sequence"/>
</dbReference>
<dbReference type="GO" id="GO:0006520">
    <property type="term" value="P:amino acid metabolic process"/>
    <property type="evidence" value="ECO:0007669"/>
    <property type="project" value="InterPro"/>
</dbReference>
<evidence type="ECO:0000256" key="3">
    <source>
        <dbReference type="ARBA" id="ARBA00022898"/>
    </source>
</evidence>
<dbReference type="InterPro" id="IPR015421">
    <property type="entry name" value="PyrdxlP-dep_Trfase_major"/>
</dbReference>
<dbReference type="eggNOG" id="ENOG502QU0C">
    <property type="taxonomic scope" value="Eukaryota"/>
</dbReference>
<keyword evidence="6" id="KW-1185">Reference proteome</keyword>
<comment type="similarity">
    <text evidence="2">Belongs to the beta-eliminating lyase family.</text>
</comment>
<dbReference type="InParanoid" id="A7S0K7"/>
<evidence type="ECO:0000313" key="5">
    <source>
        <dbReference type="EMBL" id="EDO42690.1"/>
    </source>
</evidence>
<evidence type="ECO:0000259" key="4">
    <source>
        <dbReference type="Pfam" id="PF01212"/>
    </source>
</evidence>
<gene>
    <name evidence="5" type="ORF">NEMVEDRAFT_v1g204932</name>
</gene>
<dbReference type="STRING" id="45351.A7S0K7"/>
<dbReference type="InterPro" id="IPR015424">
    <property type="entry name" value="PyrdxlP-dep_Trfase"/>
</dbReference>
<dbReference type="SUPFAM" id="SSF53383">
    <property type="entry name" value="PLP-dependent transferases"/>
    <property type="match status" value="1"/>
</dbReference>
<dbReference type="Gene3D" id="3.90.1150.10">
    <property type="entry name" value="Aspartate Aminotransferase, domain 1"/>
    <property type="match status" value="1"/>
</dbReference>
<feature type="domain" description="Aromatic amino acid beta-eliminating lyase/threonine aldolase" evidence="4">
    <location>
        <begin position="88"/>
        <end position="473"/>
    </location>
</feature>
<dbReference type="OMA" id="MTMSAKK"/>
<comment type="cofactor">
    <cofactor evidence="1">
        <name>pyridoxal 5'-phosphate</name>
        <dbReference type="ChEBI" id="CHEBI:597326"/>
    </cofactor>
</comment>
<reference evidence="5 6" key="1">
    <citation type="journal article" date="2007" name="Science">
        <title>Sea anemone genome reveals ancestral eumetazoan gene repertoire and genomic organization.</title>
        <authorList>
            <person name="Putnam N.H."/>
            <person name="Srivastava M."/>
            <person name="Hellsten U."/>
            <person name="Dirks B."/>
            <person name="Chapman J."/>
            <person name="Salamov A."/>
            <person name="Terry A."/>
            <person name="Shapiro H."/>
            <person name="Lindquist E."/>
            <person name="Kapitonov V.V."/>
            <person name="Jurka J."/>
            <person name="Genikhovich G."/>
            <person name="Grigoriev I.V."/>
            <person name="Lucas S.M."/>
            <person name="Steele R.E."/>
            <person name="Finnerty J.R."/>
            <person name="Technau U."/>
            <person name="Martindale M.Q."/>
            <person name="Rokhsar D.S."/>
        </authorList>
    </citation>
    <scope>NUCLEOTIDE SEQUENCE [LARGE SCALE GENOMIC DNA]</scope>
    <source>
        <strain evidence="6">CH2 X CH6</strain>
    </source>
</reference>